<protein>
    <submittedName>
        <fullName evidence="1">Uncharacterized protein</fullName>
    </submittedName>
</protein>
<dbReference type="AlphaFoldDB" id="A0A0F7ZM19"/>
<name>A0A0F7ZM19_9HYPO</name>
<evidence type="ECO:0000313" key="2">
    <source>
        <dbReference type="Proteomes" id="UP000054481"/>
    </source>
</evidence>
<gene>
    <name evidence="1" type="ORF">HIM_03768</name>
</gene>
<evidence type="ECO:0000313" key="1">
    <source>
        <dbReference type="EMBL" id="KJZ76891.1"/>
    </source>
</evidence>
<reference evidence="1 2" key="1">
    <citation type="journal article" date="2014" name="Genome Biol. Evol.">
        <title>Comparative genomics and transcriptomics analyses reveal divergent lifestyle features of nematode endoparasitic fungus Hirsutella minnesotensis.</title>
        <authorList>
            <person name="Lai Y."/>
            <person name="Liu K."/>
            <person name="Zhang X."/>
            <person name="Zhang X."/>
            <person name="Li K."/>
            <person name="Wang N."/>
            <person name="Shu C."/>
            <person name="Wu Y."/>
            <person name="Wang C."/>
            <person name="Bushley K.E."/>
            <person name="Xiang M."/>
            <person name="Liu X."/>
        </authorList>
    </citation>
    <scope>NUCLEOTIDE SEQUENCE [LARGE SCALE GENOMIC DNA]</scope>
    <source>
        <strain evidence="1 2">3608</strain>
    </source>
</reference>
<dbReference type="OrthoDB" id="3938544at2759"/>
<sequence>MDIEESGLLDIQLSDSEEQEQVQKIDRTGQTEAEFQLVKQDYRAKVENGQIHSSVQLPLTPGTKKQLFQEAIHAVEELYFFRRYQEALNFIQGIHSDGSAEAFDRDSRELLHVYQQKCQEKLISSCYS</sequence>
<keyword evidence="2" id="KW-1185">Reference proteome</keyword>
<dbReference type="EMBL" id="KQ030509">
    <property type="protein sequence ID" value="KJZ76891.1"/>
    <property type="molecule type" value="Genomic_DNA"/>
</dbReference>
<proteinExistence type="predicted"/>
<dbReference type="Proteomes" id="UP000054481">
    <property type="component" value="Unassembled WGS sequence"/>
</dbReference>
<accession>A0A0F7ZM19</accession>
<organism evidence="1 2">
    <name type="scientific">Hirsutella minnesotensis 3608</name>
    <dbReference type="NCBI Taxonomy" id="1043627"/>
    <lineage>
        <taxon>Eukaryota</taxon>
        <taxon>Fungi</taxon>
        <taxon>Dikarya</taxon>
        <taxon>Ascomycota</taxon>
        <taxon>Pezizomycotina</taxon>
        <taxon>Sordariomycetes</taxon>
        <taxon>Hypocreomycetidae</taxon>
        <taxon>Hypocreales</taxon>
        <taxon>Ophiocordycipitaceae</taxon>
        <taxon>Hirsutella</taxon>
    </lineage>
</organism>